<dbReference type="PANTHER" id="PTHR45831:SF5">
    <property type="entry name" value="STI1 DOMAIN-CONTAINING PROTEIN"/>
    <property type="match status" value="1"/>
</dbReference>
<dbReference type="InterPro" id="IPR019734">
    <property type="entry name" value="TPR_rpt"/>
</dbReference>
<dbReference type="Gene3D" id="1.25.40.10">
    <property type="entry name" value="Tetratricopeptide repeat domain"/>
    <property type="match status" value="2"/>
</dbReference>
<dbReference type="GO" id="GO:0008270">
    <property type="term" value="F:zinc ion binding"/>
    <property type="evidence" value="ECO:0007669"/>
    <property type="project" value="InterPro"/>
</dbReference>
<evidence type="ECO:0000256" key="3">
    <source>
        <dbReference type="PROSITE-ProRule" id="PRU00339"/>
    </source>
</evidence>
<dbReference type="GO" id="GO:0060090">
    <property type="term" value="F:molecular adaptor activity"/>
    <property type="evidence" value="ECO:0007669"/>
    <property type="project" value="TreeGrafter"/>
</dbReference>
<dbReference type="EMBL" id="HE573019">
    <property type="protein sequence ID" value="CCC46968.1"/>
    <property type="molecule type" value="Genomic_DNA"/>
</dbReference>
<name>G0TSP1_TRYVY</name>
<feature type="repeat" description="TPR" evidence="3">
    <location>
        <begin position="78"/>
        <end position="111"/>
    </location>
</feature>
<dbReference type="SUPFAM" id="SSF48452">
    <property type="entry name" value="TPR-like"/>
    <property type="match status" value="2"/>
</dbReference>
<keyword evidence="1" id="KW-0677">Repeat</keyword>
<dbReference type="GO" id="GO:0006620">
    <property type="term" value="P:post-translational protein targeting to endoplasmic reticulum membrane"/>
    <property type="evidence" value="ECO:0007669"/>
    <property type="project" value="TreeGrafter"/>
</dbReference>
<sequence length="353" mass="39108">MPTSAMEDSFAKAAALVKCGSHFDAIAIYSSLAEDSRSTSDDKVRAYCNLSGCYATREQFADALTAAKKALQLDESNSKAHGRVAAAYHGLKHYEEAAEHYARAYELNPGVALYDEQRRVVLELIRSGKGIASERTRDAYYYRKGMELGKEAMAKGEYLSAVRHFTRAIDLHSICAESVSSNSGGDGSVSASSDLAVLLCNRSAARARLGHWTDSLEDAENATKVHPTYARAFFRAGYAYHQLKRPVDAHAALQKCLEHDSMHAEAKALFSEVEQLVAELKKTKEEKQREDEERVREIREQQSAERAMDSAQATATGRGRAHATSYVLCTYCNDSGHTRAECPLLRRKRPRMP</sequence>
<dbReference type="Pfam" id="PF13432">
    <property type="entry name" value="TPR_16"/>
    <property type="match status" value="1"/>
</dbReference>
<proteinExistence type="predicted"/>
<evidence type="ECO:0000256" key="2">
    <source>
        <dbReference type="ARBA" id="ARBA00022803"/>
    </source>
</evidence>
<organism evidence="5">
    <name type="scientific">Trypanosoma vivax (strain Y486)</name>
    <dbReference type="NCBI Taxonomy" id="1055687"/>
    <lineage>
        <taxon>Eukaryota</taxon>
        <taxon>Discoba</taxon>
        <taxon>Euglenozoa</taxon>
        <taxon>Kinetoplastea</taxon>
        <taxon>Metakinetoplastina</taxon>
        <taxon>Trypanosomatida</taxon>
        <taxon>Trypanosomatidae</taxon>
        <taxon>Trypanosoma</taxon>
        <taxon>Duttonella</taxon>
    </lineage>
</organism>
<dbReference type="GO" id="GO:0016020">
    <property type="term" value="C:membrane"/>
    <property type="evidence" value="ECO:0007669"/>
    <property type="project" value="TreeGrafter"/>
</dbReference>
<dbReference type="InterPro" id="IPR036875">
    <property type="entry name" value="Znf_CCHC_sf"/>
</dbReference>
<evidence type="ECO:0008006" key="6">
    <source>
        <dbReference type="Google" id="ProtNLM"/>
    </source>
</evidence>
<evidence type="ECO:0000256" key="4">
    <source>
        <dbReference type="SAM" id="MobiDB-lite"/>
    </source>
</evidence>
<feature type="region of interest" description="Disordered" evidence="4">
    <location>
        <begin position="284"/>
        <end position="317"/>
    </location>
</feature>
<dbReference type="InterPro" id="IPR011990">
    <property type="entry name" value="TPR-like_helical_dom_sf"/>
</dbReference>
<dbReference type="AlphaFoldDB" id="G0TSP1"/>
<keyword evidence="2 3" id="KW-0802">TPR repeat</keyword>
<dbReference type="GO" id="GO:0072380">
    <property type="term" value="C:TRC complex"/>
    <property type="evidence" value="ECO:0007669"/>
    <property type="project" value="TreeGrafter"/>
</dbReference>
<dbReference type="GO" id="GO:0003676">
    <property type="term" value="F:nucleic acid binding"/>
    <property type="evidence" value="ECO:0007669"/>
    <property type="project" value="InterPro"/>
</dbReference>
<accession>G0TSP1</accession>
<dbReference type="PROSITE" id="PS50005">
    <property type="entry name" value="TPR"/>
    <property type="match status" value="2"/>
</dbReference>
<dbReference type="Pfam" id="PF07719">
    <property type="entry name" value="TPR_2"/>
    <property type="match status" value="1"/>
</dbReference>
<gene>
    <name evidence="5" type="ORF">TVY486_0301570</name>
</gene>
<dbReference type="InterPro" id="IPR013105">
    <property type="entry name" value="TPR_2"/>
</dbReference>
<dbReference type="Pfam" id="PF13181">
    <property type="entry name" value="TPR_8"/>
    <property type="match status" value="1"/>
</dbReference>
<evidence type="ECO:0000313" key="5">
    <source>
        <dbReference type="EMBL" id="CCC46968.1"/>
    </source>
</evidence>
<dbReference type="SUPFAM" id="SSF57756">
    <property type="entry name" value="Retrovirus zinc finger-like domains"/>
    <property type="match status" value="1"/>
</dbReference>
<feature type="repeat" description="TPR" evidence="3">
    <location>
        <begin position="44"/>
        <end position="77"/>
    </location>
</feature>
<dbReference type="InterPro" id="IPR047150">
    <property type="entry name" value="SGT"/>
</dbReference>
<reference evidence="5" key="1">
    <citation type="journal article" date="2012" name="Proc. Natl. Acad. Sci. U.S.A.">
        <title>Antigenic diversity is generated by distinct evolutionary mechanisms in African trypanosome species.</title>
        <authorList>
            <person name="Jackson A.P."/>
            <person name="Berry A."/>
            <person name="Aslett M."/>
            <person name="Allison H.C."/>
            <person name="Burton P."/>
            <person name="Vavrova-Anderson J."/>
            <person name="Brown R."/>
            <person name="Browne H."/>
            <person name="Corton N."/>
            <person name="Hauser H."/>
            <person name="Gamble J."/>
            <person name="Gilderthorp R."/>
            <person name="Marcello L."/>
            <person name="McQuillan J."/>
            <person name="Otto T.D."/>
            <person name="Quail M.A."/>
            <person name="Sanders M.J."/>
            <person name="van Tonder A."/>
            <person name="Ginger M.L."/>
            <person name="Field M.C."/>
            <person name="Barry J.D."/>
            <person name="Hertz-Fowler C."/>
            <person name="Berriman M."/>
        </authorList>
    </citation>
    <scope>NUCLEOTIDE SEQUENCE</scope>
    <source>
        <strain evidence="5">Y486</strain>
    </source>
</reference>
<protein>
    <recommendedName>
        <fullName evidence="6">Stress-inducible protein STI1</fullName>
    </recommendedName>
</protein>
<dbReference type="SMART" id="SM00028">
    <property type="entry name" value="TPR"/>
    <property type="match status" value="5"/>
</dbReference>
<dbReference type="PANTHER" id="PTHR45831">
    <property type="entry name" value="LD24721P"/>
    <property type="match status" value="1"/>
</dbReference>
<dbReference type="VEuPathDB" id="TriTrypDB:TvY486_0301570"/>
<feature type="compositionally biased region" description="Basic and acidic residues" evidence="4">
    <location>
        <begin position="284"/>
        <end position="308"/>
    </location>
</feature>
<evidence type="ECO:0000256" key="1">
    <source>
        <dbReference type="ARBA" id="ARBA00022737"/>
    </source>
</evidence>